<dbReference type="EMBL" id="CP094298">
    <property type="protein sequence ID" value="UNZ04250.1"/>
    <property type="molecule type" value="Genomic_DNA"/>
</dbReference>
<dbReference type="SUPFAM" id="SSF101386">
    <property type="entry name" value="all-alpha NTP pyrophosphatases"/>
    <property type="match status" value="1"/>
</dbReference>
<dbReference type="RefSeq" id="WP_003986247.1">
    <property type="nucleotide sequence ID" value="NZ_CP043497.1"/>
</dbReference>
<evidence type="ECO:0000313" key="1">
    <source>
        <dbReference type="EMBL" id="UNZ04250.1"/>
    </source>
</evidence>
<name>A0ABY3Z1P7_STRRM</name>
<protein>
    <submittedName>
        <fullName evidence="1">Uncharacterized protein</fullName>
    </submittedName>
</protein>
<gene>
    <name evidence="1" type="ORF">SRIMR7_19010</name>
</gene>
<dbReference type="CDD" id="cd11533">
    <property type="entry name" value="NTP-PPase_Af0060_like"/>
    <property type="match status" value="1"/>
</dbReference>
<accession>A0ABY3Z1P7</accession>
<organism evidence="1 2">
    <name type="scientific">Streptomyces rimosus subsp. rimosus</name>
    <dbReference type="NCBI Taxonomy" id="132474"/>
    <lineage>
        <taxon>Bacteria</taxon>
        <taxon>Bacillati</taxon>
        <taxon>Actinomycetota</taxon>
        <taxon>Actinomycetes</taxon>
        <taxon>Kitasatosporales</taxon>
        <taxon>Streptomycetaceae</taxon>
        <taxon>Streptomyces</taxon>
    </lineage>
</organism>
<dbReference type="GeneID" id="89729545"/>
<sequence length="165" mass="18022">MFEIRITCDNTETEQIVNALPAAFVIESIRKAPARDQAKTRLYLAADHQPDHADTAQPWAHAKTVKAWLDDRNGRSPEETALRLLKITEEAGEAAQAYIGVRGQNPRKGITHNADDVAAELCDVILSAMVALHDFTGYPARLLADVAAHRGQRLTALTTAASERA</sequence>
<dbReference type="Proteomes" id="UP000829494">
    <property type="component" value="Chromosome"/>
</dbReference>
<proteinExistence type="predicted"/>
<reference evidence="1 2" key="1">
    <citation type="submission" date="2022-03" db="EMBL/GenBank/DDBJ databases">
        <title>Complete genome of Streptomyces rimosus ssp. rimosus R7 (=ATCC 10970).</title>
        <authorList>
            <person name="Beganovic S."/>
            <person name="Ruckert C."/>
            <person name="Busche T."/>
            <person name="Kalinowski J."/>
            <person name="Wittmann C."/>
        </authorList>
    </citation>
    <scope>NUCLEOTIDE SEQUENCE [LARGE SCALE GENOMIC DNA]</scope>
    <source>
        <strain evidence="1 2">R7</strain>
    </source>
</reference>
<dbReference type="Gene3D" id="1.10.287.1080">
    <property type="entry name" value="MazG-like"/>
    <property type="match status" value="1"/>
</dbReference>
<dbReference type="InterPro" id="IPR044548">
    <property type="entry name" value="AF0060_NTP-PPase_MazG-like"/>
</dbReference>
<keyword evidence="2" id="KW-1185">Reference proteome</keyword>
<evidence type="ECO:0000313" key="2">
    <source>
        <dbReference type="Proteomes" id="UP000829494"/>
    </source>
</evidence>